<dbReference type="Gene3D" id="3.40.50.450">
    <property type="match status" value="1"/>
</dbReference>
<evidence type="ECO:0000313" key="2">
    <source>
        <dbReference type="Proteomes" id="UP000059074"/>
    </source>
</evidence>
<name>A0A109B9P7_HYPSL</name>
<accession>A0A109B9P7</accession>
<dbReference type="Pfam" id="PF05014">
    <property type="entry name" value="Nuc_deoxyrib_tr"/>
    <property type="match status" value="1"/>
</dbReference>
<keyword evidence="2" id="KW-1185">Reference proteome</keyword>
<dbReference type="PANTHER" id="PTHR15364">
    <property type="entry name" value="2'-DEOXYNUCLEOSIDE 5'-PHOSPHATE N-HYDROLASE 1"/>
    <property type="match status" value="1"/>
</dbReference>
<dbReference type="PATRIC" id="fig|121290.4.peg.2075"/>
<protein>
    <submittedName>
        <fullName evidence="1">Nucleoside 2-deoxyribosyltransferase</fullName>
    </submittedName>
</protein>
<dbReference type="InterPro" id="IPR051239">
    <property type="entry name" value="2'-dNMP_N-hydrolase"/>
</dbReference>
<gene>
    <name evidence="1" type="ORF">APY04_3235</name>
</gene>
<dbReference type="EMBL" id="LMTR01000091">
    <property type="protein sequence ID" value="KWT64567.1"/>
    <property type="molecule type" value="Genomic_DNA"/>
</dbReference>
<dbReference type="AlphaFoldDB" id="A0A109B9P7"/>
<dbReference type="PANTHER" id="PTHR15364:SF0">
    <property type="entry name" value="2'-DEOXYNUCLEOSIDE 5'-PHOSPHATE N-HYDROLASE 1"/>
    <property type="match status" value="1"/>
</dbReference>
<keyword evidence="1" id="KW-0808">Transferase</keyword>
<dbReference type="GO" id="GO:0009159">
    <property type="term" value="P:deoxyribonucleoside monophosphate catabolic process"/>
    <property type="evidence" value="ECO:0007669"/>
    <property type="project" value="TreeGrafter"/>
</dbReference>
<reference evidence="1 2" key="1">
    <citation type="submission" date="2015-10" db="EMBL/GenBank/DDBJ databases">
        <title>Transcriptomic analysis of a linuron degrading triple-species bacterial consortium.</title>
        <authorList>
            <person name="Albers P."/>
        </authorList>
    </citation>
    <scope>NUCLEOTIDE SEQUENCE [LARGE SCALE GENOMIC DNA]</scope>
    <source>
        <strain evidence="1 2">WDL6</strain>
    </source>
</reference>
<dbReference type="GO" id="GO:0070694">
    <property type="term" value="F:5-hydroxymethyl-dUMP N-hydrolase activity"/>
    <property type="evidence" value="ECO:0007669"/>
    <property type="project" value="TreeGrafter"/>
</dbReference>
<sequence length="181" mass="19701">MEQGEIKKRMCAEFGFEGVYPLDNCIDGAAALSPAELARRISLGNEALMRTCDLVIANCTPFRSVSMDSGTAFEIGFMRALGRPVLGYSNNAADFAARVRTVHSNGLHGWDGESAAADIEDFGLAENLMIAVAISESGIPLVMRDVPDNRALSDLNGFRDCLEYLRQRGQYLFSTQPNSAR</sequence>
<dbReference type="SUPFAM" id="SSF52309">
    <property type="entry name" value="N-(deoxy)ribosyltransferase-like"/>
    <property type="match status" value="1"/>
</dbReference>
<dbReference type="InterPro" id="IPR007710">
    <property type="entry name" value="Nucleoside_deoxyribTrfase"/>
</dbReference>
<comment type="caution">
    <text evidence="1">The sequence shown here is derived from an EMBL/GenBank/DDBJ whole genome shotgun (WGS) entry which is preliminary data.</text>
</comment>
<dbReference type="GO" id="GO:0016740">
    <property type="term" value="F:transferase activity"/>
    <property type="evidence" value="ECO:0007669"/>
    <property type="project" value="UniProtKB-KW"/>
</dbReference>
<proteinExistence type="predicted"/>
<organism evidence="1 2">
    <name type="scientific">Hyphomicrobium sulfonivorans</name>
    <dbReference type="NCBI Taxonomy" id="121290"/>
    <lineage>
        <taxon>Bacteria</taxon>
        <taxon>Pseudomonadati</taxon>
        <taxon>Pseudomonadota</taxon>
        <taxon>Alphaproteobacteria</taxon>
        <taxon>Hyphomicrobiales</taxon>
        <taxon>Hyphomicrobiaceae</taxon>
        <taxon>Hyphomicrobium</taxon>
    </lineage>
</organism>
<dbReference type="Proteomes" id="UP000059074">
    <property type="component" value="Unassembled WGS sequence"/>
</dbReference>
<evidence type="ECO:0000313" key="1">
    <source>
        <dbReference type="EMBL" id="KWT64567.1"/>
    </source>
</evidence>